<gene>
    <name evidence="12" type="ORF">DLAC_05664</name>
</gene>
<feature type="binding site" evidence="10">
    <location>
        <position position="133"/>
    </location>
    <ligand>
        <name>Mg(2+)</name>
        <dbReference type="ChEBI" id="CHEBI:18420"/>
        <label>1</label>
        <note>catalytic</note>
    </ligand>
</feature>
<dbReference type="InterPro" id="IPR020583">
    <property type="entry name" value="Inositol_monoP_metal-BS"/>
</dbReference>
<comment type="function">
    <text evidence="11">Converts adenosine 3'-phosphate 5'-phosphosulfate (PAPS) to adenosine 5'-phosphosulfate (APS) and 3'(2')-phosphoadenosine 5'-phosphate (PAP) to AMP.</text>
</comment>
<dbReference type="PRINTS" id="PR00377">
    <property type="entry name" value="IMPHPHTASES"/>
</dbReference>
<protein>
    <recommendedName>
        <fullName evidence="3 11">3'(2'),5'-bisphosphate nucleotidase</fullName>
        <ecNumber evidence="3 11">3.1.3.7</ecNumber>
    </recommendedName>
</protein>
<dbReference type="AlphaFoldDB" id="A0A151ZGR3"/>
<dbReference type="Gene3D" id="3.40.190.80">
    <property type="match status" value="1"/>
</dbReference>
<evidence type="ECO:0000256" key="11">
    <source>
        <dbReference type="RuleBase" id="RU368076"/>
    </source>
</evidence>
<dbReference type="PANTHER" id="PTHR43200">
    <property type="entry name" value="PHOSPHATASE"/>
    <property type="match status" value="1"/>
</dbReference>
<evidence type="ECO:0000313" key="13">
    <source>
        <dbReference type="Proteomes" id="UP000076078"/>
    </source>
</evidence>
<dbReference type="InterPro" id="IPR020550">
    <property type="entry name" value="Inositol_monophosphatase_CS"/>
</dbReference>
<dbReference type="EMBL" id="LODT01000028">
    <property type="protein sequence ID" value="KYQ93054.1"/>
    <property type="molecule type" value="Genomic_DNA"/>
</dbReference>
<dbReference type="FunFam" id="3.30.540.10:FF:000059">
    <property type="entry name" value="Bisphosphate nucleotidase"/>
    <property type="match status" value="1"/>
</dbReference>
<feature type="binding site" evidence="10">
    <location>
        <position position="74"/>
    </location>
    <ligand>
        <name>Mg(2+)</name>
        <dbReference type="ChEBI" id="CHEBI:18420"/>
        <label>1</label>
        <note>catalytic</note>
    </ligand>
</feature>
<dbReference type="Pfam" id="PF00459">
    <property type="entry name" value="Inositol_P"/>
    <property type="match status" value="1"/>
</dbReference>
<dbReference type="GO" id="GO:0046854">
    <property type="term" value="P:phosphatidylinositol phosphate biosynthetic process"/>
    <property type="evidence" value="ECO:0007669"/>
    <property type="project" value="InterPro"/>
</dbReference>
<reference evidence="12 13" key="1">
    <citation type="submission" date="2015-12" db="EMBL/GenBank/DDBJ databases">
        <title>Dictyostelia acquired genes for synthesis and detection of signals that induce cell-type specialization by lateral gene transfer from prokaryotes.</title>
        <authorList>
            <person name="Gloeckner G."/>
            <person name="Schaap P."/>
        </authorList>
    </citation>
    <scope>NUCLEOTIDE SEQUENCE [LARGE SCALE GENOMIC DNA]</scope>
    <source>
        <strain evidence="12 13">TK</strain>
    </source>
</reference>
<keyword evidence="6 10" id="KW-0460">Magnesium</keyword>
<keyword evidence="5 11" id="KW-0378">Hydrolase</keyword>
<dbReference type="EC" id="3.1.3.7" evidence="3 11"/>
<evidence type="ECO:0000256" key="3">
    <source>
        <dbReference type="ARBA" id="ARBA00012633"/>
    </source>
</evidence>
<keyword evidence="13" id="KW-1185">Reference proteome</keyword>
<accession>A0A151ZGR3</accession>
<dbReference type="OrthoDB" id="411145at2759"/>
<evidence type="ECO:0000256" key="10">
    <source>
        <dbReference type="PIRSR" id="PIRSR600760-2"/>
    </source>
</evidence>
<feature type="binding site" evidence="10">
    <location>
        <position position="134"/>
    </location>
    <ligand>
        <name>Mg(2+)</name>
        <dbReference type="ChEBI" id="CHEBI:18420"/>
        <label>1</label>
        <note>catalytic</note>
    </ligand>
</feature>
<dbReference type="STRING" id="361077.A0A151ZGR3"/>
<comment type="similarity">
    <text evidence="2 11">Belongs to the inositol monophosphatase superfamily.</text>
</comment>
<organism evidence="12 13">
    <name type="scientific">Tieghemostelium lacteum</name>
    <name type="common">Slime mold</name>
    <name type="synonym">Dictyostelium lacteum</name>
    <dbReference type="NCBI Taxonomy" id="361077"/>
    <lineage>
        <taxon>Eukaryota</taxon>
        <taxon>Amoebozoa</taxon>
        <taxon>Evosea</taxon>
        <taxon>Eumycetozoa</taxon>
        <taxon>Dictyostelia</taxon>
        <taxon>Dictyosteliales</taxon>
        <taxon>Raperosteliaceae</taxon>
        <taxon>Tieghemostelium</taxon>
    </lineage>
</organism>
<dbReference type="PROSITE" id="PS00630">
    <property type="entry name" value="IMP_2"/>
    <property type="match status" value="1"/>
</dbReference>
<dbReference type="PANTHER" id="PTHR43200:SF6">
    <property type="entry name" value="3'(2'),5'-BISPHOSPHATE NUCLEOTIDASE"/>
    <property type="match status" value="1"/>
</dbReference>
<evidence type="ECO:0000313" key="12">
    <source>
        <dbReference type="EMBL" id="KYQ93054.1"/>
    </source>
</evidence>
<evidence type="ECO:0000256" key="7">
    <source>
        <dbReference type="ARBA" id="ARBA00044466"/>
    </source>
</evidence>
<dbReference type="GO" id="GO:0043647">
    <property type="term" value="P:inositol phosphate metabolic process"/>
    <property type="evidence" value="ECO:0007669"/>
    <property type="project" value="UniProtKB-UniRule"/>
</dbReference>
<dbReference type="CDD" id="cd01517">
    <property type="entry name" value="PAP_phosphatase"/>
    <property type="match status" value="1"/>
</dbReference>
<dbReference type="InterPro" id="IPR006239">
    <property type="entry name" value="DPNP"/>
</dbReference>
<comment type="cofactor">
    <cofactor evidence="1 10 11">
        <name>Mg(2+)</name>
        <dbReference type="ChEBI" id="CHEBI:18420"/>
    </cofactor>
</comment>
<keyword evidence="4 10" id="KW-0479">Metal-binding</keyword>
<name>A0A151ZGR3_TIELA</name>
<dbReference type="OMA" id="MSYQQER"/>
<evidence type="ECO:0000256" key="1">
    <source>
        <dbReference type="ARBA" id="ARBA00001946"/>
    </source>
</evidence>
<evidence type="ECO:0000256" key="5">
    <source>
        <dbReference type="ARBA" id="ARBA00022801"/>
    </source>
</evidence>
<evidence type="ECO:0000256" key="4">
    <source>
        <dbReference type="ARBA" id="ARBA00022723"/>
    </source>
</evidence>
<proteinExistence type="inferred from homology"/>
<comment type="catalytic activity">
    <reaction evidence="8">
        <text>adenosine 3',5'-bisphosphate + H2O = AMP + phosphate</text>
        <dbReference type="Rhea" id="RHEA:10040"/>
        <dbReference type="ChEBI" id="CHEBI:15377"/>
        <dbReference type="ChEBI" id="CHEBI:43474"/>
        <dbReference type="ChEBI" id="CHEBI:58343"/>
        <dbReference type="ChEBI" id="CHEBI:456215"/>
        <dbReference type="EC" id="3.1.3.7"/>
    </reaction>
    <physiologicalReaction direction="left-to-right" evidence="8">
        <dbReference type="Rhea" id="RHEA:10041"/>
    </physiologicalReaction>
</comment>
<evidence type="ECO:0000256" key="8">
    <source>
        <dbReference type="ARBA" id="ARBA00044479"/>
    </source>
</evidence>
<dbReference type="InParanoid" id="A0A151ZGR3"/>
<evidence type="ECO:0000256" key="2">
    <source>
        <dbReference type="ARBA" id="ARBA00009759"/>
    </source>
</evidence>
<dbReference type="Gene3D" id="3.30.540.10">
    <property type="entry name" value="Fructose-1,6-Bisphosphatase, subunit A, domain 1"/>
    <property type="match status" value="1"/>
</dbReference>
<comment type="caution">
    <text evidence="12">The sequence shown here is derived from an EMBL/GenBank/DDBJ whole genome shotgun (WGS) entry which is preliminary data.</text>
</comment>
<dbReference type="GO" id="GO:0008441">
    <property type="term" value="F:3'(2'),5'-bisphosphate nucleotidase activity"/>
    <property type="evidence" value="ECO:0007669"/>
    <property type="project" value="UniProtKB-UniRule"/>
</dbReference>
<feature type="binding site" evidence="10">
    <location>
        <position position="278"/>
    </location>
    <ligand>
        <name>Mg(2+)</name>
        <dbReference type="ChEBI" id="CHEBI:18420"/>
        <label>1</label>
        <note>catalytic</note>
    </ligand>
</feature>
<dbReference type="FunCoup" id="A0A151ZGR3">
    <property type="interactions" value="37"/>
</dbReference>
<feature type="binding site" evidence="10">
    <location>
        <position position="131"/>
    </location>
    <ligand>
        <name>Mg(2+)</name>
        <dbReference type="ChEBI" id="CHEBI:18420"/>
        <label>1</label>
        <note>catalytic</note>
    </ligand>
</feature>
<dbReference type="InterPro" id="IPR000760">
    <property type="entry name" value="Inositol_monophosphatase-like"/>
</dbReference>
<dbReference type="InterPro" id="IPR051090">
    <property type="entry name" value="Inositol_monoP_superfamily"/>
</dbReference>
<comment type="catalytic activity">
    <reaction evidence="7">
        <text>adenosine 2',5'-bisphosphate + H2O = AMP + phosphate</text>
        <dbReference type="Rhea" id="RHEA:77643"/>
        <dbReference type="ChEBI" id="CHEBI:15377"/>
        <dbReference type="ChEBI" id="CHEBI:43474"/>
        <dbReference type="ChEBI" id="CHEBI:194156"/>
        <dbReference type="ChEBI" id="CHEBI:456215"/>
        <dbReference type="EC" id="3.1.3.7"/>
    </reaction>
    <physiologicalReaction direction="left-to-right" evidence="7">
        <dbReference type="Rhea" id="RHEA:77644"/>
    </physiologicalReaction>
</comment>
<dbReference type="NCBIfam" id="TIGR01330">
    <property type="entry name" value="bisphos_HAL2"/>
    <property type="match status" value="1"/>
</dbReference>
<sequence length="337" mass="37533">MNLSVIRTIALKAVEKASFACVEIQKQLVSLDTITKKDQSPVTVADYTVQALVIYELMKEFKNHKEIDYPIIAEEDSNTLSTQQDVQSKVLSYFNHYTKENYSPEQLSQLLDGSKSDLATKKASNRWWTLDPIDGTLGFLRNDQYAIALALMEHNKPVLGVLGCPSLPVVSMKDTSEKGCVFVALKGCGSFMKSLSNLDKEIPISVSSQSDQTKAIFTESYVSRGFGHELNSKISSHMGVNQEALKIDSQCKYAMVARGESDVYLRLTDVNYKECIWDHASGHIIVEEAGGVVTDYKGQELNYSLNSEKLIENVGILCSNKKLYPFVKDAIDKSIQL</sequence>
<dbReference type="GO" id="GO:0046872">
    <property type="term" value="F:metal ion binding"/>
    <property type="evidence" value="ECO:0007669"/>
    <property type="project" value="UniProtKB-UniRule"/>
</dbReference>
<comment type="catalytic activity">
    <reaction evidence="9">
        <text>3'-phosphoadenylyl sulfate + H2O = adenosine 5'-phosphosulfate + phosphate</text>
        <dbReference type="Rhea" id="RHEA:77639"/>
        <dbReference type="ChEBI" id="CHEBI:15377"/>
        <dbReference type="ChEBI" id="CHEBI:43474"/>
        <dbReference type="ChEBI" id="CHEBI:58243"/>
        <dbReference type="ChEBI" id="CHEBI:58339"/>
        <dbReference type="EC" id="3.1.3.7"/>
    </reaction>
    <physiologicalReaction direction="left-to-right" evidence="9">
        <dbReference type="Rhea" id="RHEA:77640"/>
    </physiologicalReaction>
</comment>
<evidence type="ECO:0000256" key="6">
    <source>
        <dbReference type="ARBA" id="ARBA00022842"/>
    </source>
</evidence>
<dbReference type="Proteomes" id="UP000076078">
    <property type="component" value="Unassembled WGS sequence"/>
</dbReference>
<dbReference type="PROSITE" id="PS00629">
    <property type="entry name" value="IMP_1"/>
    <property type="match status" value="1"/>
</dbReference>
<evidence type="ECO:0000256" key="9">
    <source>
        <dbReference type="ARBA" id="ARBA00044484"/>
    </source>
</evidence>
<dbReference type="GO" id="GO:0000103">
    <property type="term" value="P:sulfate assimilation"/>
    <property type="evidence" value="ECO:0007669"/>
    <property type="project" value="TreeGrafter"/>
</dbReference>
<dbReference type="SUPFAM" id="SSF56655">
    <property type="entry name" value="Carbohydrate phosphatase"/>
    <property type="match status" value="1"/>
</dbReference>